<dbReference type="RefSeq" id="XP_003668058.1">
    <property type="nucleotide sequence ID" value="XM_003668010.1"/>
</dbReference>
<dbReference type="GO" id="GO:0045840">
    <property type="term" value="P:positive regulation of mitotic nuclear division"/>
    <property type="evidence" value="ECO:0007669"/>
    <property type="project" value="EnsemblFungi"/>
</dbReference>
<dbReference type="GO" id="GO:0032174">
    <property type="term" value="C:cellular bud neck septin collar"/>
    <property type="evidence" value="ECO:0007669"/>
    <property type="project" value="EnsemblFungi"/>
</dbReference>
<dbReference type="InterPro" id="IPR035247">
    <property type="entry name" value="PRMT5_TIM"/>
</dbReference>
<evidence type="ECO:0000256" key="4">
    <source>
        <dbReference type="PROSITE-ProRule" id="PRU01015"/>
    </source>
</evidence>
<proteinExistence type="predicted"/>
<dbReference type="SUPFAM" id="SSF53335">
    <property type="entry name" value="S-adenosyl-L-methionine-dependent methyltransferases"/>
    <property type="match status" value="1"/>
</dbReference>
<dbReference type="Pfam" id="PF17285">
    <property type="entry name" value="PRMT5_TIM"/>
    <property type="match status" value="1"/>
</dbReference>
<dbReference type="GeneID" id="11494548"/>
<evidence type="ECO:0000259" key="7">
    <source>
        <dbReference type="Pfam" id="PF17286"/>
    </source>
</evidence>
<keyword evidence="1 4" id="KW-0489">Methyltransferase</keyword>
<dbReference type="PANTHER" id="PTHR10738:SF0">
    <property type="entry name" value="PROTEIN ARGININE N-METHYLTRANSFERASE 5"/>
    <property type="match status" value="1"/>
</dbReference>
<feature type="domain" description="PRMT5 oligomerisation" evidence="7">
    <location>
        <begin position="502"/>
        <end position="774"/>
    </location>
</feature>
<accession>G0W4S7</accession>
<evidence type="ECO:0000259" key="5">
    <source>
        <dbReference type="Pfam" id="PF05185"/>
    </source>
</evidence>
<keyword evidence="3 4" id="KW-0949">S-adenosyl-L-methionine</keyword>
<dbReference type="PANTHER" id="PTHR10738">
    <property type="entry name" value="PROTEIN ARGININE N-METHYLTRANSFERASE 5"/>
    <property type="match status" value="1"/>
</dbReference>
<dbReference type="GO" id="GO:0000902">
    <property type="term" value="P:cell morphogenesis"/>
    <property type="evidence" value="ECO:0007669"/>
    <property type="project" value="EnsemblFungi"/>
</dbReference>
<protein>
    <recommendedName>
        <fullName evidence="10">Protein arginine N-methyltransferase</fullName>
    </recommendedName>
</protein>
<dbReference type="KEGG" id="ndi:NDAI_0A06610"/>
<evidence type="ECO:0000256" key="3">
    <source>
        <dbReference type="ARBA" id="ARBA00022691"/>
    </source>
</evidence>
<dbReference type="InterPro" id="IPR029063">
    <property type="entry name" value="SAM-dependent_MTases_sf"/>
</dbReference>
<organism evidence="8 9">
    <name type="scientific">Naumovozyma dairenensis (strain ATCC 10597 / BCRC 20456 / CBS 421 / NBRC 0211 / NRRL Y-12639)</name>
    <name type="common">Saccharomyces dairenensis</name>
    <dbReference type="NCBI Taxonomy" id="1071378"/>
    <lineage>
        <taxon>Eukaryota</taxon>
        <taxon>Fungi</taxon>
        <taxon>Dikarya</taxon>
        <taxon>Ascomycota</taxon>
        <taxon>Saccharomycotina</taxon>
        <taxon>Saccharomycetes</taxon>
        <taxon>Saccharomycetales</taxon>
        <taxon>Saccharomycetaceae</taxon>
        <taxon>Naumovozyma</taxon>
    </lineage>
</organism>
<dbReference type="InterPro" id="IPR025799">
    <property type="entry name" value="Arg_MeTrfase"/>
</dbReference>
<dbReference type="AlphaFoldDB" id="G0W4S7"/>
<dbReference type="Gene3D" id="2.70.160.11">
    <property type="entry name" value="Hnrnp arginine n-methyltransferase1"/>
    <property type="match status" value="1"/>
</dbReference>
<dbReference type="Pfam" id="PF17286">
    <property type="entry name" value="PRMT5_C"/>
    <property type="match status" value="1"/>
</dbReference>
<dbReference type="GO" id="GO:0035241">
    <property type="term" value="F:protein-arginine omega-N monomethyltransferase activity"/>
    <property type="evidence" value="ECO:0007669"/>
    <property type="project" value="EnsemblFungi"/>
</dbReference>
<feature type="domain" description="PRMT5 TIM barrel" evidence="6">
    <location>
        <begin position="43"/>
        <end position="319"/>
    </location>
</feature>
<dbReference type="Pfam" id="PF05185">
    <property type="entry name" value="PRMT5"/>
    <property type="match status" value="1"/>
</dbReference>
<keyword evidence="2 4" id="KW-0808">Transferase</keyword>
<dbReference type="InterPro" id="IPR035075">
    <property type="entry name" value="PRMT5"/>
</dbReference>
<evidence type="ECO:0000256" key="1">
    <source>
        <dbReference type="ARBA" id="ARBA00022603"/>
    </source>
</evidence>
<dbReference type="GO" id="GO:0042054">
    <property type="term" value="F:histone methyltransferase activity"/>
    <property type="evidence" value="ECO:0007669"/>
    <property type="project" value="EnsemblFungi"/>
</dbReference>
<dbReference type="OrthoDB" id="1368803at2759"/>
<sequence>MQNNVFVGVKPKLTSYQDMMNSMHNSKVEIMAKNQADLNKSTKYDYLLLPITSSRYKDIVDKTVKAYRAASIGDSEHSKNISPKSLTIPKPQLQDICIPPFHDNGNKSSFSFIGLLSSWLELEDGTPLNREISFQVLLNECKYARFAGIEKLILAPPRNLKTIQSYSQIISRLLNTREITNVPPLVLSISLPLYEDSDSLAAWELWNTIRKICNYHKSLTVSLALPKIKTPTHVLSRWLSEPVSCLLISSSVFATNQYEYPVLHKYNQNIIKKFQEINGNSQTISGELVIILHSLDKSGDQIKMEESVYVDYINYLLKRNDTLLITKNKDHNDVLSQPSLMPPLQPHKETLSNSIYSVFENDTVKYDLYEQSIDEAMLDLIGNNTMDKNLIVLIAGAGRGPLVNKVFLIAKRHGILSHIQIIALEKNPQAYLYLQKRNFDKWENKVDLVLEDMRFWSDSSIKVDLCISELLGSFGCNELSPECLWNIEKCHSKESTIFIPQSYSSYIAPISSPILYQSLATKESGLESPWVAHNIPYTFLSSKVNQLWTFKHPARPNTIENEISNFSRNMTTEFKIKHRGDIHALMGFFSAELYKGSKISIVPNELPIKFLSQDDSEPNIQKTHGMYSWSPIVFPLAYPFSVSDNTEITVLFSRVHSFEKVWYEWSLESFVYVIISDNSSTKLKYQESLSPKQNNTEDEFSSTTTSNFLPVFENGWQSVSELYQSVAPNAAASPIFNLDSAQQYSPRLEEIPEVHAKIRTGVSKLHNVNGLAFHMPL</sequence>
<gene>
    <name evidence="8" type="primary">NDAI0A06610</name>
    <name evidence="8" type="ordered locus">NDAI_0A06610</name>
</gene>
<dbReference type="Gene3D" id="3.40.50.150">
    <property type="entry name" value="Vaccinia Virus protein VP39"/>
    <property type="match status" value="1"/>
</dbReference>
<evidence type="ECO:0000256" key="2">
    <source>
        <dbReference type="ARBA" id="ARBA00022679"/>
    </source>
</evidence>
<dbReference type="OMA" id="IKYAWYE"/>
<keyword evidence="9" id="KW-1185">Reference proteome</keyword>
<feature type="domain" description="PRMT5 arginine-N-methyltransferase" evidence="5">
    <location>
        <begin position="334"/>
        <end position="499"/>
    </location>
</feature>
<dbReference type="EMBL" id="HE580267">
    <property type="protein sequence ID" value="CCD22815.1"/>
    <property type="molecule type" value="Genomic_DNA"/>
</dbReference>
<dbReference type="PROSITE" id="PS51678">
    <property type="entry name" value="SAM_MT_PRMT"/>
    <property type="match status" value="1"/>
</dbReference>
<dbReference type="STRING" id="1071378.G0W4S7"/>
<evidence type="ECO:0000313" key="8">
    <source>
        <dbReference type="EMBL" id="CCD22815.1"/>
    </source>
</evidence>
<reference evidence="8 9" key="1">
    <citation type="journal article" date="2011" name="Proc. Natl. Acad. Sci. U.S.A.">
        <title>Evolutionary erosion of yeast sex chromosomes by mating-type switching accidents.</title>
        <authorList>
            <person name="Gordon J.L."/>
            <person name="Armisen D."/>
            <person name="Proux-Wera E."/>
            <person name="Oheigeartaigh S.S."/>
            <person name="Byrne K.P."/>
            <person name="Wolfe K.H."/>
        </authorList>
    </citation>
    <scope>NUCLEOTIDE SEQUENCE [LARGE SCALE GENOMIC DNA]</scope>
    <source>
        <strain evidence="9">ATCC 10597 / BCRC 20456 / CBS 421 / NBRC 0211 / NRRL Y-12639</strain>
    </source>
</reference>
<dbReference type="GO" id="GO:0006355">
    <property type="term" value="P:regulation of DNA-templated transcription"/>
    <property type="evidence" value="ECO:0007669"/>
    <property type="project" value="TreeGrafter"/>
</dbReference>
<evidence type="ECO:0008006" key="10">
    <source>
        <dbReference type="Google" id="ProtNLM"/>
    </source>
</evidence>
<dbReference type="eggNOG" id="KOG0822">
    <property type="taxonomic scope" value="Eukaryota"/>
</dbReference>
<dbReference type="GO" id="GO:0005824">
    <property type="term" value="C:outer plaque of spindle pole body"/>
    <property type="evidence" value="ECO:0007669"/>
    <property type="project" value="EnsemblFungi"/>
</dbReference>
<dbReference type="Gene3D" id="3.20.20.150">
    <property type="entry name" value="Divalent-metal-dependent TIM barrel enzymes"/>
    <property type="match status" value="1"/>
</dbReference>
<dbReference type="InterPro" id="IPR035248">
    <property type="entry name" value="PRMT5_C"/>
</dbReference>
<dbReference type="GO" id="GO:0005634">
    <property type="term" value="C:nucleus"/>
    <property type="evidence" value="ECO:0007669"/>
    <property type="project" value="TreeGrafter"/>
</dbReference>
<dbReference type="GO" id="GO:0032259">
    <property type="term" value="P:methylation"/>
    <property type="evidence" value="ECO:0007669"/>
    <property type="project" value="UniProtKB-KW"/>
</dbReference>
<evidence type="ECO:0000259" key="6">
    <source>
        <dbReference type="Pfam" id="PF17285"/>
    </source>
</evidence>
<dbReference type="GO" id="GO:0005829">
    <property type="term" value="C:cytosol"/>
    <property type="evidence" value="ECO:0007669"/>
    <property type="project" value="TreeGrafter"/>
</dbReference>
<dbReference type="GO" id="GO:0000144">
    <property type="term" value="C:cellular bud neck septin ring"/>
    <property type="evidence" value="ECO:0007669"/>
    <property type="project" value="EnsemblFungi"/>
</dbReference>
<dbReference type="GO" id="GO:0000086">
    <property type="term" value="P:G2/M transition of mitotic cell cycle"/>
    <property type="evidence" value="ECO:0007669"/>
    <property type="project" value="EnsemblFungi"/>
</dbReference>
<dbReference type="Proteomes" id="UP000000689">
    <property type="component" value="Chromosome 1"/>
</dbReference>
<dbReference type="GO" id="GO:0035243">
    <property type="term" value="F:protein-arginine omega-N symmetric methyltransferase activity"/>
    <property type="evidence" value="ECO:0007669"/>
    <property type="project" value="EnsemblFungi"/>
</dbReference>
<name>G0W4S7_NAUDC</name>
<dbReference type="GO" id="GO:0030163">
    <property type="term" value="P:protein catabolic process"/>
    <property type="evidence" value="ECO:0007669"/>
    <property type="project" value="EnsemblFungi"/>
</dbReference>
<evidence type="ECO:0000313" key="9">
    <source>
        <dbReference type="Proteomes" id="UP000000689"/>
    </source>
</evidence>
<dbReference type="HOGENOM" id="CLU_010247_2_0_1"/>